<reference evidence="1 2" key="1">
    <citation type="journal article" date="2019" name="Int. J. Syst. Evol. Microbiol.">
        <title>The Global Catalogue of Microorganisms (GCM) 10K type strain sequencing project: providing services to taxonomists for standard genome sequencing and annotation.</title>
        <authorList>
            <consortium name="The Broad Institute Genomics Platform"/>
            <consortium name="The Broad Institute Genome Sequencing Center for Infectious Disease"/>
            <person name="Wu L."/>
            <person name="Ma J."/>
        </authorList>
    </citation>
    <scope>NUCLEOTIDE SEQUENCE [LARGE SCALE GENOMIC DNA]</scope>
    <source>
        <strain evidence="1 2">JCM 14307</strain>
    </source>
</reference>
<accession>A0ABN2IC90</accession>
<gene>
    <name evidence="1" type="ORF">GCM10009745_56530</name>
</gene>
<organism evidence="1 2">
    <name type="scientific">Kribbella yunnanensis</name>
    <dbReference type="NCBI Taxonomy" id="190194"/>
    <lineage>
        <taxon>Bacteria</taxon>
        <taxon>Bacillati</taxon>
        <taxon>Actinomycetota</taxon>
        <taxon>Actinomycetes</taxon>
        <taxon>Propionibacteriales</taxon>
        <taxon>Kribbellaceae</taxon>
        <taxon>Kribbella</taxon>
    </lineage>
</organism>
<name>A0ABN2IC90_9ACTN</name>
<evidence type="ECO:0000313" key="2">
    <source>
        <dbReference type="Proteomes" id="UP001500280"/>
    </source>
</evidence>
<protein>
    <recommendedName>
        <fullName evidence="3">DUF4254 domain-containing protein</fullName>
    </recommendedName>
</protein>
<sequence>MPQNQARDWLGRHLGAAEIDRFERVSVQVTPGRSLDLVTLVLGWYEHVTRIERELGLPDSDRSVWGAHDLIAADILRDLIDRALEMVPLGELGNLLAALDEVGSRFRSYTEADQRGALLRLHGEEPDPRGWWWDRIPCAGPIRRELDRLPASF</sequence>
<comment type="caution">
    <text evidence="1">The sequence shown here is derived from an EMBL/GenBank/DDBJ whole genome shotgun (WGS) entry which is preliminary data.</text>
</comment>
<keyword evidence="2" id="KW-1185">Reference proteome</keyword>
<evidence type="ECO:0008006" key="3">
    <source>
        <dbReference type="Google" id="ProtNLM"/>
    </source>
</evidence>
<dbReference type="EMBL" id="BAAANF010000018">
    <property type="protein sequence ID" value="GAA1702013.1"/>
    <property type="molecule type" value="Genomic_DNA"/>
</dbReference>
<proteinExistence type="predicted"/>
<dbReference type="Proteomes" id="UP001500280">
    <property type="component" value="Unassembled WGS sequence"/>
</dbReference>
<evidence type="ECO:0000313" key="1">
    <source>
        <dbReference type="EMBL" id="GAA1702013.1"/>
    </source>
</evidence>